<dbReference type="Proteomes" id="UP000018901">
    <property type="component" value="Chromosome"/>
</dbReference>
<protein>
    <submittedName>
        <fullName evidence="1">Uncharacterized protein</fullName>
    </submittedName>
</protein>
<sequence length="168" mass="19069">MRELIGDLLYYIIHINPITNFLTYTKAHKIMRIIALEGQSNSGKTQTLNLVYAFLLKAGYTQLPHAFLDLMNDDCLDVLQGFGKTIGIVTQGDYAIGQYAVKNHLMHLKSFDCDIVICACTIGRNKQKIRDAIMAYPDYRFITKSKSKSADLVRIDNFNCAIHIMNMI</sequence>
<reference evidence="1 2" key="1">
    <citation type="submission" date="2013-12" db="EMBL/GenBank/DDBJ databases">
        <authorList>
            <consortium name="DOE Joint Genome Institute"/>
            <person name="Eisen J."/>
            <person name="Huntemann M."/>
            <person name="Han J."/>
            <person name="Chen A."/>
            <person name="Kyrpides N."/>
            <person name="Mavromatis K."/>
            <person name="Markowitz V."/>
            <person name="Palaniappan K."/>
            <person name="Ivanova N."/>
            <person name="Schaumberg A."/>
            <person name="Pati A."/>
            <person name="Liolios K."/>
            <person name="Nordberg H.P."/>
            <person name="Cantor M.N."/>
            <person name="Hua S.X."/>
            <person name="Woyke T."/>
        </authorList>
    </citation>
    <scope>NUCLEOTIDE SEQUENCE [LARGE SCALE GENOMIC DNA]</scope>
    <source>
        <strain evidence="2">DSM 18177</strain>
    </source>
</reference>
<proteinExistence type="predicted"/>
<gene>
    <name evidence="1" type="ORF">BARVI_06425</name>
</gene>
<dbReference type="SUPFAM" id="SSF52540">
    <property type="entry name" value="P-loop containing nucleoside triphosphate hydrolases"/>
    <property type="match status" value="1"/>
</dbReference>
<dbReference type="HOGENOM" id="CLU_1764369_0_0_10"/>
<dbReference type="KEGG" id="bvs:BARVI_06425"/>
<dbReference type="eggNOG" id="ENOG502ZJZU">
    <property type="taxonomic scope" value="Bacteria"/>
</dbReference>
<keyword evidence="2" id="KW-1185">Reference proteome</keyword>
<evidence type="ECO:0000313" key="1">
    <source>
        <dbReference type="EMBL" id="AHF13780.1"/>
    </source>
</evidence>
<evidence type="ECO:0000313" key="2">
    <source>
        <dbReference type="Proteomes" id="UP000018901"/>
    </source>
</evidence>
<dbReference type="EMBL" id="CP007034">
    <property type="protein sequence ID" value="AHF13780.1"/>
    <property type="molecule type" value="Genomic_DNA"/>
</dbReference>
<accession>W0ESJ1</accession>
<name>W0ESJ1_9BACT</name>
<dbReference type="InterPro" id="IPR027417">
    <property type="entry name" value="P-loop_NTPase"/>
</dbReference>
<dbReference type="AlphaFoldDB" id="W0ESJ1"/>
<organism evidence="1 2">
    <name type="scientific">Barnesiella viscericola DSM 18177</name>
    <dbReference type="NCBI Taxonomy" id="880074"/>
    <lineage>
        <taxon>Bacteria</taxon>
        <taxon>Pseudomonadati</taxon>
        <taxon>Bacteroidota</taxon>
        <taxon>Bacteroidia</taxon>
        <taxon>Bacteroidales</taxon>
        <taxon>Barnesiellaceae</taxon>
        <taxon>Barnesiella</taxon>
    </lineage>
</organism>
<dbReference type="STRING" id="880074.BARVI_06425"/>